<evidence type="ECO:0000313" key="1">
    <source>
        <dbReference type="EMBL" id="ERF61784.1"/>
    </source>
</evidence>
<gene>
    <name evidence="2" type="ORF">HMPREF0860_1576</name>
    <name evidence="1" type="ORF">HMPREF1325_1311</name>
</gene>
<dbReference type="Proteomes" id="UP000016646">
    <property type="component" value="Unassembled WGS sequence"/>
</dbReference>
<dbReference type="PATRIC" id="fig|1125725.3.peg.194"/>
<accession>U1GZ09</accession>
<comment type="caution">
    <text evidence="1">The sequence shown here is derived from an EMBL/GenBank/DDBJ whole genome shotgun (WGS) entry which is preliminary data.</text>
</comment>
<evidence type="ECO:0000313" key="4">
    <source>
        <dbReference type="Proteomes" id="UP000016646"/>
    </source>
</evidence>
<dbReference type="EMBL" id="AUZJ01000005">
    <property type="protein sequence ID" value="ERF61784.1"/>
    <property type="molecule type" value="Genomic_DNA"/>
</dbReference>
<evidence type="ECO:0000313" key="3">
    <source>
        <dbReference type="Proteomes" id="UP000016412"/>
    </source>
</evidence>
<dbReference type="RefSeq" id="WP_021329330.1">
    <property type="nucleotide sequence ID" value="NZ_AUZJ01000005.1"/>
</dbReference>
<dbReference type="Proteomes" id="UP000016412">
    <property type="component" value="Unassembled WGS sequence"/>
</dbReference>
<protein>
    <submittedName>
        <fullName evidence="1">Uncharacterized protein</fullName>
    </submittedName>
</protein>
<name>U1GZ09_TRESO</name>
<reference evidence="3 4" key="1">
    <citation type="submission" date="2013-08" db="EMBL/GenBank/DDBJ databases">
        <authorList>
            <person name="Durkin A.S."/>
            <person name="Haft D.R."/>
            <person name="McCorrison J."/>
            <person name="Torralba M."/>
            <person name="Gillis M."/>
            <person name="Haft D.H."/>
            <person name="Methe B."/>
            <person name="Sutton G."/>
            <person name="Nelson K.E."/>
        </authorList>
    </citation>
    <scope>NUCLEOTIDE SEQUENCE [LARGE SCALE GENOMIC DNA]</scope>
    <source>
        <strain evidence="2 4">ATCC 35536</strain>
        <strain evidence="1 3">VPI DR56BR1116</strain>
    </source>
</reference>
<organism evidence="1 3">
    <name type="scientific">Treponema socranskii subsp. socranskii VPI DR56BR1116 = ATCC 35536</name>
    <dbReference type="NCBI Taxonomy" id="1125725"/>
    <lineage>
        <taxon>Bacteria</taxon>
        <taxon>Pseudomonadati</taxon>
        <taxon>Spirochaetota</taxon>
        <taxon>Spirochaetia</taxon>
        <taxon>Spirochaetales</taxon>
        <taxon>Treponemataceae</taxon>
        <taxon>Treponema</taxon>
    </lineage>
</organism>
<keyword evidence="4" id="KW-1185">Reference proteome</keyword>
<dbReference type="EMBL" id="AVQI01000002">
    <property type="protein sequence ID" value="ERK05119.1"/>
    <property type="molecule type" value="Genomic_DNA"/>
</dbReference>
<dbReference type="STRING" id="1125725.HMPREF1325_1311"/>
<dbReference type="AlphaFoldDB" id="U1GZ09"/>
<evidence type="ECO:0000313" key="2">
    <source>
        <dbReference type="EMBL" id="ERK05119.1"/>
    </source>
</evidence>
<sequence>MTKTNPIIVASFEETVQNGEYDWKDVLLTKVCDENTTIGELVEWAGRNLDRDYFEIRLTRGDR</sequence>
<proteinExistence type="predicted"/>